<dbReference type="Proteomes" id="UP000000545">
    <property type="component" value="Chromosome"/>
</dbReference>
<dbReference type="KEGG" id="cjk:jk1304"/>
<evidence type="ECO:0000256" key="5">
    <source>
        <dbReference type="ARBA" id="ARBA00022741"/>
    </source>
</evidence>
<evidence type="ECO:0000256" key="10">
    <source>
        <dbReference type="ARBA" id="ARBA00022840"/>
    </source>
</evidence>
<keyword evidence="2" id="KW-0963">Cytoplasm</keyword>
<keyword evidence="20" id="KW-1185">Reference proteome</keyword>
<evidence type="ECO:0000256" key="12">
    <source>
        <dbReference type="ARBA" id="ARBA00023125"/>
    </source>
</evidence>
<sequence>MHVSHLQPDAMIRVRDAHLRNLKHQDVSLPRNALVAVTGVSGSGKSSLAFGTLHGEAQRRYLESVAPFARRLIGGAVDPRVGSVEGLPPTVALRQGAQAGGARSTVGTVSNLSNTIRLLYSRCGQYPAGVRERHGGRLDSDSFSPNTTAGMCPECQGTGVVHEPTEESMVPDPSLSIDEGAIAAWPGAWLGKNFRDIVAELGFPMDIPWREIPKADRDWILYTDERPVVTIHPHRGADQIQRTYEGTWRSVASYLRKTLAETGSDSTRRRVLSFMKSSRCGVCDGRRLIVDALSVGYLGLPIDSLGALPLEDVLSRFAERRASMPADTARGQADIYATTGRRLAQHAPAGGDSSAAAEAERILLSQAIPTLESVVDLGLGHLSLDRATSTLSAGELQRLRLASQLRSGLFGVAYVLDEPSAGLHPEERRAVMRLIRGFLDAGNSVLLVEHDMHLVAEADWIVDVGPGAGELGGKILYSGPAAPSTATANHNTAANEAPARSSSANADAGLRANQSANGAGAAEADRANTSHCPDTGGDGGSDVAGGAGLAGLDCPTGRALAAGPLKLTTDAEARTPSGTLALTDINARTLNSLDVDFGLGTFTAITGVSGSGKSTLLHTLASSLRDQVKTTVDDGEMASRGTSSAEKEGSAETATAELNADIAVNRLVQISQKPIGRTPRSCLATYTGLFDRVRKLFAQTDEAKRRGWTVSRFSYNVTQGRCPTCSGEGQIEVELVFLPGSYTPCPDCHGARYNAETLEVTWNGRTIADVLELTVAEAREVFAEEGAIARALRALSAVGLDYLRLGQPATELSGGEAQRIKLATELQRAQRGHTVYLMDEPTTGLHPADVDLLMTELQRLVNNGNTVVVVEHDMRVAAQADRVLEMGPGAGARGGQVVADGSPATVAQTDTATGRVLAERSSS</sequence>
<evidence type="ECO:0000313" key="19">
    <source>
        <dbReference type="EMBL" id="CAI37475.1"/>
    </source>
</evidence>
<dbReference type="Pfam" id="PF00005">
    <property type="entry name" value="ABC_tran"/>
    <property type="match status" value="1"/>
</dbReference>
<evidence type="ECO:0000256" key="9">
    <source>
        <dbReference type="ARBA" id="ARBA00022833"/>
    </source>
</evidence>
<dbReference type="InterPro" id="IPR041552">
    <property type="entry name" value="UvrA_DNA-bd"/>
</dbReference>
<dbReference type="PATRIC" id="fig|306537.10.peg.1323"/>
<dbReference type="SMART" id="SM00382">
    <property type="entry name" value="AAA"/>
    <property type="match status" value="2"/>
</dbReference>
<keyword evidence="6" id="KW-0227">DNA damage</keyword>
<evidence type="ECO:0000256" key="15">
    <source>
        <dbReference type="ARBA" id="ARBA00039316"/>
    </source>
</evidence>
<evidence type="ECO:0000256" key="7">
    <source>
        <dbReference type="ARBA" id="ARBA00022769"/>
    </source>
</evidence>
<name>Q4JUN2_CORJK</name>
<dbReference type="PANTHER" id="PTHR43152:SF1">
    <property type="entry name" value="UVRA PROTEIN"/>
    <property type="match status" value="1"/>
</dbReference>
<keyword evidence="13" id="KW-0234">DNA repair</keyword>
<dbReference type="GO" id="GO:0003677">
    <property type="term" value="F:DNA binding"/>
    <property type="evidence" value="ECO:0007669"/>
    <property type="project" value="UniProtKB-KW"/>
</dbReference>
<dbReference type="EMBL" id="CR931997">
    <property type="protein sequence ID" value="CAI37475.1"/>
    <property type="molecule type" value="Genomic_DNA"/>
</dbReference>
<evidence type="ECO:0000259" key="18">
    <source>
        <dbReference type="PROSITE" id="PS50893"/>
    </source>
</evidence>
<dbReference type="PROSITE" id="PS00211">
    <property type="entry name" value="ABC_TRANSPORTER_1"/>
    <property type="match status" value="2"/>
</dbReference>
<dbReference type="GO" id="GO:0016887">
    <property type="term" value="F:ATP hydrolysis activity"/>
    <property type="evidence" value="ECO:0007669"/>
    <property type="project" value="InterPro"/>
</dbReference>
<dbReference type="SUPFAM" id="SSF52540">
    <property type="entry name" value="P-loop containing nucleoside triphosphate hydrolases"/>
    <property type="match status" value="2"/>
</dbReference>
<dbReference type="PROSITE" id="PS50893">
    <property type="entry name" value="ABC_TRANSPORTER_2"/>
    <property type="match status" value="1"/>
</dbReference>
<organism evidence="19 20">
    <name type="scientific">Corynebacterium jeikeium (strain K411)</name>
    <dbReference type="NCBI Taxonomy" id="306537"/>
    <lineage>
        <taxon>Bacteria</taxon>
        <taxon>Bacillati</taxon>
        <taxon>Actinomycetota</taxon>
        <taxon>Actinomycetes</taxon>
        <taxon>Mycobacteriales</taxon>
        <taxon>Corynebacteriaceae</taxon>
        <taxon>Corynebacterium</taxon>
    </lineage>
</organism>
<dbReference type="InterPro" id="IPR017871">
    <property type="entry name" value="ABC_transporter-like_CS"/>
</dbReference>
<keyword evidence="5" id="KW-0547">Nucleotide-binding</keyword>
<keyword evidence="3" id="KW-0479">Metal-binding</keyword>
<keyword evidence="7" id="KW-0228">DNA excision</keyword>
<dbReference type="OrthoDB" id="9809851at2"/>
<dbReference type="Pfam" id="PF17755">
    <property type="entry name" value="UvrA_DNA-bind"/>
    <property type="match status" value="1"/>
</dbReference>
<dbReference type="GO" id="GO:0006281">
    <property type="term" value="P:DNA repair"/>
    <property type="evidence" value="ECO:0007669"/>
    <property type="project" value="UniProtKB-KW"/>
</dbReference>
<keyword evidence="10" id="KW-0067">ATP-binding</keyword>
<dbReference type="eggNOG" id="COG0178">
    <property type="taxonomic scope" value="Bacteria"/>
</dbReference>
<feature type="compositionally biased region" description="Low complexity" evidence="17">
    <location>
        <begin position="512"/>
        <end position="522"/>
    </location>
</feature>
<comment type="subcellular location">
    <subcellularLocation>
        <location evidence="1">Cytoplasm</location>
    </subcellularLocation>
</comment>
<evidence type="ECO:0000256" key="2">
    <source>
        <dbReference type="ARBA" id="ARBA00022490"/>
    </source>
</evidence>
<keyword evidence="9" id="KW-0862">Zinc</keyword>
<feature type="region of interest" description="Disordered" evidence="17">
    <location>
        <begin position="483"/>
        <end position="539"/>
    </location>
</feature>
<proteinExistence type="inferred from homology"/>
<reference evidence="19 20" key="1">
    <citation type="journal article" date="2005" name="J. Bacteriol.">
        <title>Complete genome sequence and analysis of the multiresistant nosocomial pathogen Corynebacterium jeikeium K411, a lipid-requiring bacterium of the human skin flora.</title>
        <authorList>
            <person name="Tauch A."/>
            <person name="Kaiser O."/>
            <person name="Hain T."/>
            <person name="Goesmann A."/>
            <person name="Weisshaar B."/>
            <person name="Albersmeier A."/>
            <person name="Bekel T."/>
            <person name="Bischoff N."/>
            <person name="Brune I."/>
            <person name="Chakraborty T."/>
            <person name="Kalinowski J."/>
            <person name="Meyer F."/>
            <person name="Rupp O."/>
            <person name="Schneiker S."/>
            <person name="Viehoever P."/>
            <person name="Puehler A."/>
        </authorList>
    </citation>
    <scope>NUCLEOTIDE SEQUENCE [LARGE SCALE GENOMIC DNA]</scope>
    <source>
        <strain evidence="19 20">K411</strain>
    </source>
</reference>
<evidence type="ECO:0000256" key="16">
    <source>
        <dbReference type="ARBA" id="ARBA00042156"/>
    </source>
</evidence>
<evidence type="ECO:0000256" key="6">
    <source>
        <dbReference type="ARBA" id="ARBA00022763"/>
    </source>
</evidence>
<evidence type="ECO:0000256" key="11">
    <source>
        <dbReference type="ARBA" id="ARBA00022881"/>
    </source>
</evidence>
<comment type="similarity">
    <text evidence="14">Belongs to the ABC transporter superfamily. UvrA family.</text>
</comment>
<dbReference type="PANTHER" id="PTHR43152">
    <property type="entry name" value="UVRABC SYSTEM PROTEIN A"/>
    <property type="match status" value="1"/>
</dbReference>
<evidence type="ECO:0000256" key="14">
    <source>
        <dbReference type="ARBA" id="ARBA00038000"/>
    </source>
</evidence>
<dbReference type="GO" id="GO:0008270">
    <property type="term" value="F:zinc ion binding"/>
    <property type="evidence" value="ECO:0007669"/>
    <property type="project" value="UniProtKB-KW"/>
</dbReference>
<feature type="compositionally biased region" description="Low complexity" evidence="17">
    <location>
        <begin position="483"/>
        <end position="499"/>
    </location>
</feature>
<evidence type="ECO:0000256" key="17">
    <source>
        <dbReference type="SAM" id="MobiDB-lite"/>
    </source>
</evidence>
<dbReference type="GO" id="GO:0004518">
    <property type="term" value="F:nuclease activity"/>
    <property type="evidence" value="ECO:0007669"/>
    <property type="project" value="UniProtKB-KW"/>
</dbReference>
<dbReference type="Gene3D" id="3.40.50.300">
    <property type="entry name" value="P-loop containing nucleotide triphosphate hydrolases"/>
    <property type="match status" value="2"/>
</dbReference>
<evidence type="ECO:0000313" key="20">
    <source>
        <dbReference type="Proteomes" id="UP000000545"/>
    </source>
</evidence>
<evidence type="ECO:0000256" key="3">
    <source>
        <dbReference type="ARBA" id="ARBA00022723"/>
    </source>
</evidence>
<feature type="domain" description="ABC transporter" evidence="18">
    <location>
        <begin position="573"/>
        <end position="913"/>
    </location>
</feature>
<dbReference type="GO" id="GO:0005737">
    <property type="term" value="C:cytoplasm"/>
    <property type="evidence" value="ECO:0007669"/>
    <property type="project" value="UniProtKB-SubCell"/>
</dbReference>
<dbReference type="AlphaFoldDB" id="Q4JUN2"/>
<evidence type="ECO:0000256" key="13">
    <source>
        <dbReference type="ARBA" id="ARBA00023204"/>
    </source>
</evidence>
<feature type="region of interest" description="Disordered" evidence="17">
    <location>
        <begin position="631"/>
        <end position="652"/>
    </location>
</feature>
<dbReference type="RefSeq" id="WP_011273797.1">
    <property type="nucleotide sequence ID" value="NC_007164.1"/>
</dbReference>
<dbReference type="STRING" id="306537.jk1304"/>
<evidence type="ECO:0000256" key="1">
    <source>
        <dbReference type="ARBA" id="ARBA00004496"/>
    </source>
</evidence>
<keyword evidence="11" id="KW-0267">Excision nuclease</keyword>
<gene>
    <name evidence="19" type="primary">uvrA2</name>
    <name evidence="19" type="ordered locus">jk1304</name>
</gene>
<dbReference type="GO" id="GO:0005524">
    <property type="term" value="F:ATP binding"/>
    <property type="evidence" value="ECO:0007669"/>
    <property type="project" value="UniProtKB-KW"/>
</dbReference>
<keyword evidence="4" id="KW-0677">Repeat</keyword>
<dbReference type="HOGENOM" id="CLU_001370_2_1_11"/>
<dbReference type="InterPro" id="IPR027417">
    <property type="entry name" value="P-loop_NTPase"/>
</dbReference>
<evidence type="ECO:0000256" key="8">
    <source>
        <dbReference type="ARBA" id="ARBA00022771"/>
    </source>
</evidence>
<protein>
    <recommendedName>
        <fullName evidence="15">UvrABC system protein A</fullName>
    </recommendedName>
    <alternativeName>
        <fullName evidence="16">Excinuclease ABC subunit A</fullName>
    </alternativeName>
</protein>
<keyword evidence="12" id="KW-0238">DNA-binding</keyword>
<evidence type="ECO:0000256" key="4">
    <source>
        <dbReference type="ARBA" id="ARBA00022737"/>
    </source>
</evidence>
<dbReference type="Gene3D" id="1.20.1580.10">
    <property type="entry name" value="ABC transporter ATPase like domain"/>
    <property type="match status" value="2"/>
</dbReference>
<dbReference type="InterPro" id="IPR003439">
    <property type="entry name" value="ABC_transporter-like_ATP-bd"/>
</dbReference>
<dbReference type="InterPro" id="IPR003593">
    <property type="entry name" value="AAA+_ATPase"/>
</dbReference>
<dbReference type="Gene3D" id="1.10.8.280">
    <property type="entry name" value="ABC transporter ATPase domain-like"/>
    <property type="match status" value="1"/>
</dbReference>
<accession>Q4JUN2</accession>
<keyword evidence="8" id="KW-0863">Zinc-finger</keyword>